<dbReference type="InterPro" id="IPR014729">
    <property type="entry name" value="Rossmann-like_a/b/a_fold"/>
</dbReference>
<keyword evidence="6 13" id="KW-0479">Metal-binding</keyword>
<dbReference type="GO" id="GO:0005524">
    <property type="term" value="F:ATP binding"/>
    <property type="evidence" value="ECO:0007669"/>
    <property type="project" value="UniProtKB-UniRule"/>
</dbReference>
<comment type="caution">
    <text evidence="13">Lacks conserved residue(s) required for the propagation of feature annotation.</text>
</comment>
<evidence type="ECO:0000313" key="16">
    <source>
        <dbReference type="EMBL" id="KKR87892.1"/>
    </source>
</evidence>
<keyword evidence="8 13" id="KW-0862">Zinc</keyword>
<feature type="domain" description="tRNA synthetases class I catalytic" evidence="14">
    <location>
        <begin position="25"/>
        <end position="337"/>
    </location>
</feature>
<name>A0A0G0XJP1_9BACT</name>
<evidence type="ECO:0000256" key="1">
    <source>
        <dbReference type="ARBA" id="ARBA00004496"/>
    </source>
</evidence>
<evidence type="ECO:0000313" key="17">
    <source>
        <dbReference type="Proteomes" id="UP000034854"/>
    </source>
</evidence>
<dbReference type="FunFam" id="3.40.50.620:FF:000130">
    <property type="entry name" value="Cysteine--tRNA ligase"/>
    <property type="match status" value="1"/>
</dbReference>
<dbReference type="PANTHER" id="PTHR10890">
    <property type="entry name" value="CYSTEINYL-TRNA SYNTHETASE"/>
    <property type="match status" value="1"/>
</dbReference>
<dbReference type="GO" id="GO:0005829">
    <property type="term" value="C:cytosol"/>
    <property type="evidence" value="ECO:0007669"/>
    <property type="project" value="TreeGrafter"/>
</dbReference>
<feature type="binding site" evidence="13">
    <location>
        <position position="292"/>
    </location>
    <ligand>
        <name>ATP</name>
        <dbReference type="ChEBI" id="CHEBI:30616"/>
    </ligand>
</feature>
<evidence type="ECO:0000256" key="4">
    <source>
        <dbReference type="ARBA" id="ARBA00022490"/>
    </source>
</evidence>
<dbReference type="HAMAP" id="MF_00041">
    <property type="entry name" value="Cys_tRNA_synth"/>
    <property type="match status" value="1"/>
</dbReference>
<reference evidence="16 17" key="1">
    <citation type="journal article" date="2015" name="Nature">
        <title>rRNA introns, odd ribosomes, and small enigmatic genomes across a large radiation of phyla.</title>
        <authorList>
            <person name="Brown C.T."/>
            <person name="Hug L.A."/>
            <person name="Thomas B.C."/>
            <person name="Sharon I."/>
            <person name="Castelle C.J."/>
            <person name="Singh A."/>
            <person name="Wilkins M.J."/>
            <person name="Williams K.H."/>
            <person name="Banfield J.F."/>
        </authorList>
    </citation>
    <scope>NUCLEOTIDE SEQUENCE [LARGE SCALE GENOMIC DNA]</scope>
</reference>
<accession>A0A0G0XJP1</accession>
<keyword evidence="10 13" id="KW-0648">Protein biosynthesis</keyword>
<evidence type="ECO:0000256" key="2">
    <source>
        <dbReference type="ARBA" id="ARBA00005594"/>
    </source>
</evidence>
<feature type="binding site" evidence="13">
    <location>
        <position position="219"/>
    </location>
    <ligand>
        <name>Zn(2+)</name>
        <dbReference type="ChEBI" id="CHEBI:29105"/>
    </ligand>
</feature>
<comment type="caution">
    <text evidence="16">The sequence shown here is derived from an EMBL/GenBank/DDBJ whole genome shotgun (WGS) entry which is preliminary data.</text>
</comment>
<dbReference type="GO" id="GO:0004817">
    <property type="term" value="F:cysteine-tRNA ligase activity"/>
    <property type="evidence" value="ECO:0007669"/>
    <property type="project" value="UniProtKB-UniRule"/>
</dbReference>
<dbReference type="NCBIfam" id="TIGR00435">
    <property type="entry name" value="cysS"/>
    <property type="match status" value="1"/>
</dbReference>
<evidence type="ECO:0000259" key="14">
    <source>
        <dbReference type="Pfam" id="PF01406"/>
    </source>
</evidence>
<keyword evidence="5 13" id="KW-0436">Ligase</keyword>
<dbReference type="SUPFAM" id="SSF47323">
    <property type="entry name" value="Anticodon-binding domain of a subclass of class I aminoacyl-tRNA synthetases"/>
    <property type="match status" value="1"/>
</dbReference>
<feature type="domain" description="Cysteinyl-tRNA ligase anticodon binding" evidence="15">
    <location>
        <begin position="438"/>
        <end position="483"/>
    </location>
</feature>
<evidence type="ECO:0000256" key="9">
    <source>
        <dbReference type="ARBA" id="ARBA00022840"/>
    </source>
</evidence>
<comment type="cofactor">
    <cofactor evidence="13">
        <name>Zn(2+)</name>
        <dbReference type="ChEBI" id="CHEBI:29105"/>
    </cofactor>
    <text evidence="13">Binds 1 zinc ion per subunit.</text>
</comment>
<dbReference type="Pfam" id="PF23493">
    <property type="entry name" value="CysS_C"/>
    <property type="match status" value="1"/>
</dbReference>
<gene>
    <name evidence="13" type="primary">cysS</name>
    <name evidence="16" type="ORF">UU34_C0002G0009</name>
</gene>
<evidence type="ECO:0000256" key="5">
    <source>
        <dbReference type="ARBA" id="ARBA00022598"/>
    </source>
</evidence>
<evidence type="ECO:0000256" key="12">
    <source>
        <dbReference type="ARBA" id="ARBA00047398"/>
    </source>
</evidence>
<dbReference type="EMBL" id="LCAG01000002">
    <property type="protein sequence ID" value="KKR87892.1"/>
    <property type="molecule type" value="Genomic_DNA"/>
</dbReference>
<dbReference type="Gene3D" id="3.40.50.620">
    <property type="entry name" value="HUPs"/>
    <property type="match status" value="1"/>
</dbReference>
<dbReference type="PRINTS" id="PR00983">
    <property type="entry name" value="TRNASYNTHCYS"/>
</dbReference>
<dbReference type="EC" id="6.1.1.16" evidence="13"/>
<evidence type="ECO:0000256" key="3">
    <source>
        <dbReference type="ARBA" id="ARBA00011245"/>
    </source>
</evidence>
<keyword evidence="4 13" id="KW-0963">Cytoplasm</keyword>
<dbReference type="Pfam" id="PF01406">
    <property type="entry name" value="tRNA-synt_1e"/>
    <property type="match status" value="1"/>
</dbReference>
<feature type="binding site" evidence="13">
    <location>
        <position position="34"/>
    </location>
    <ligand>
        <name>Zn(2+)</name>
        <dbReference type="ChEBI" id="CHEBI:29105"/>
    </ligand>
</feature>
<organism evidence="16 17">
    <name type="scientific">Candidatus Curtissbacteria bacterium GW2011_GWA1_41_11</name>
    <dbReference type="NCBI Taxonomy" id="1618409"/>
    <lineage>
        <taxon>Bacteria</taxon>
        <taxon>Candidatus Curtissiibacteriota</taxon>
    </lineage>
</organism>
<dbReference type="InterPro" id="IPR032678">
    <property type="entry name" value="tRNA-synt_1_cat_dom"/>
</dbReference>
<dbReference type="InterPro" id="IPR009080">
    <property type="entry name" value="tRNAsynth_Ia_anticodon-bd"/>
</dbReference>
<keyword evidence="7 13" id="KW-0547">Nucleotide-binding</keyword>
<evidence type="ECO:0000256" key="8">
    <source>
        <dbReference type="ARBA" id="ARBA00022833"/>
    </source>
</evidence>
<evidence type="ECO:0000256" key="7">
    <source>
        <dbReference type="ARBA" id="ARBA00022741"/>
    </source>
</evidence>
<dbReference type="Gene3D" id="1.20.120.1910">
    <property type="entry name" value="Cysteine-tRNA ligase, C-terminal anti-codon recognition domain"/>
    <property type="match status" value="1"/>
</dbReference>
<comment type="subcellular location">
    <subcellularLocation>
        <location evidence="1 13">Cytoplasm</location>
    </subcellularLocation>
</comment>
<dbReference type="InterPro" id="IPR015803">
    <property type="entry name" value="Cys-tRNA-ligase"/>
</dbReference>
<evidence type="ECO:0000256" key="6">
    <source>
        <dbReference type="ARBA" id="ARBA00022723"/>
    </source>
</evidence>
<dbReference type="PATRIC" id="fig|1618409.3.peg.204"/>
<dbReference type="Proteomes" id="UP000034854">
    <property type="component" value="Unassembled WGS sequence"/>
</dbReference>
<evidence type="ECO:0000256" key="10">
    <source>
        <dbReference type="ARBA" id="ARBA00022917"/>
    </source>
</evidence>
<proteinExistence type="inferred from homology"/>
<dbReference type="InterPro" id="IPR024909">
    <property type="entry name" value="Cys-tRNA/MSH_ligase"/>
</dbReference>
<dbReference type="InterPro" id="IPR056411">
    <property type="entry name" value="CysS_C"/>
</dbReference>
<dbReference type="GO" id="GO:0008270">
    <property type="term" value="F:zinc ion binding"/>
    <property type="evidence" value="ECO:0007669"/>
    <property type="project" value="UniProtKB-UniRule"/>
</dbReference>
<keyword evidence="11 13" id="KW-0030">Aminoacyl-tRNA synthetase</keyword>
<comment type="subunit">
    <text evidence="3 13">Monomer.</text>
</comment>
<feature type="binding site" evidence="13">
    <location>
        <position position="257"/>
    </location>
    <ligand>
        <name>Zn(2+)</name>
        <dbReference type="ChEBI" id="CHEBI:29105"/>
    </ligand>
</feature>
<feature type="binding site" evidence="13">
    <location>
        <position position="261"/>
    </location>
    <ligand>
        <name>Zn(2+)</name>
        <dbReference type="ChEBI" id="CHEBI:29105"/>
    </ligand>
</feature>
<dbReference type="CDD" id="cd00672">
    <property type="entry name" value="CysRS_core"/>
    <property type="match status" value="1"/>
</dbReference>
<keyword evidence="9 13" id="KW-0067">ATP-binding</keyword>
<evidence type="ECO:0000259" key="15">
    <source>
        <dbReference type="Pfam" id="PF23493"/>
    </source>
</evidence>
<evidence type="ECO:0000256" key="11">
    <source>
        <dbReference type="ARBA" id="ARBA00023146"/>
    </source>
</evidence>
<sequence length="497" mass="56018">MICYNNSVLKLYNFLSRKVEGFKSSDETVGLYTCGPTVYDYVHIGNWRTFVFEDVLKRTLLFDGYKVKHVMNLTDIDDKIIKGARDKGIGIGELTKKYTDAFFVDLEKLNILKADVYPKATSHISSIVQTIELLIGKKFAYVRDGSVYFAISKFKDYGKLSGANVKGVKAGARVDVDEYDKENPSDFALWKKESTDAKSRNEAFDSPWGVGRPGWHIECSAMSLKYLGDAFDGDTFHPERSRGIDIHTGGVDLLFPHHENEIAQSEAASGKKFVNFWLEGEHLLVEGEKMAKRLGNVFTLSDITRKGYDPLALRYLFLTAHYRSKLNFTWESLKACQNSLNNLRREVSMWDALKVGRSDSLGTESSGRTSESLQTRMSCAEYESDFKKAINSDLDIPKAVSLMRKMIKSDYPTHAKHQTLLKMDEVLGLGIASVKKAALPKGAKELISEREELRKSGKFKEADEIRGRLIKMGVTIEDTKEGSIWKRAHSTNSVQAK</sequence>
<protein>
    <recommendedName>
        <fullName evidence="13">Cysteine--tRNA ligase</fullName>
        <ecNumber evidence="13">6.1.1.16</ecNumber>
    </recommendedName>
    <alternativeName>
        <fullName evidence="13">Cysteinyl-tRNA synthetase</fullName>
        <shortName evidence="13">CysRS</shortName>
    </alternativeName>
</protein>
<dbReference type="SUPFAM" id="SSF52374">
    <property type="entry name" value="Nucleotidylyl transferase"/>
    <property type="match status" value="1"/>
</dbReference>
<dbReference type="AlphaFoldDB" id="A0A0G0XJP1"/>
<dbReference type="PANTHER" id="PTHR10890:SF3">
    <property type="entry name" value="CYSTEINE--TRNA LIGASE, CYTOPLASMIC"/>
    <property type="match status" value="1"/>
</dbReference>
<dbReference type="GO" id="GO:0006423">
    <property type="term" value="P:cysteinyl-tRNA aminoacylation"/>
    <property type="evidence" value="ECO:0007669"/>
    <property type="project" value="UniProtKB-UniRule"/>
</dbReference>
<comment type="catalytic activity">
    <reaction evidence="12 13">
        <text>tRNA(Cys) + L-cysteine + ATP = L-cysteinyl-tRNA(Cys) + AMP + diphosphate</text>
        <dbReference type="Rhea" id="RHEA:17773"/>
        <dbReference type="Rhea" id="RHEA-COMP:9661"/>
        <dbReference type="Rhea" id="RHEA-COMP:9679"/>
        <dbReference type="ChEBI" id="CHEBI:30616"/>
        <dbReference type="ChEBI" id="CHEBI:33019"/>
        <dbReference type="ChEBI" id="CHEBI:35235"/>
        <dbReference type="ChEBI" id="CHEBI:78442"/>
        <dbReference type="ChEBI" id="CHEBI:78517"/>
        <dbReference type="ChEBI" id="CHEBI:456215"/>
        <dbReference type="EC" id="6.1.1.16"/>
    </reaction>
</comment>
<comment type="similarity">
    <text evidence="2 13">Belongs to the class-I aminoacyl-tRNA synthetase family.</text>
</comment>
<evidence type="ECO:0000256" key="13">
    <source>
        <dbReference type="HAMAP-Rule" id="MF_00041"/>
    </source>
</evidence>
<feature type="short sequence motif" description="'HIGH' region" evidence="13">
    <location>
        <begin position="36"/>
        <end position="46"/>
    </location>
</feature>